<protein>
    <submittedName>
        <fullName evidence="1">Uncharacterized protein</fullName>
    </submittedName>
</protein>
<sequence>MIKIKKIIIVVLLIILVIILLKSVKEGYTSCTQANSNCQTCTSAIINGSSSGCYWNPYDNKCGSFNDNGYFKNCSEIPNPLPTNPTNSNNYNRILHRLI</sequence>
<dbReference type="AlphaFoldDB" id="A0A6C0H5R4"/>
<proteinExistence type="predicted"/>
<name>A0A6C0H5R4_9ZZZZ</name>
<organism evidence="1">
    <name type="scientific">viral metagenome</name>
    <dbReference type="NCBI Taxonomy" id="1070528"/>
    <lineage>
        <taxon>unclassified sequences</taxon>
        <taxon>metagenomes</taxon>
        <taxon>organismal metagenomes</taxon>
    </lineage>
</organism>
<evidence type="ECO:0000313" key="1">
    <source>
        <dbReference type="EMBL" id="QHT75720.1"/>
    </source>
</evidence>
<accession>A0A6C0H5R4</accession>
<reference evidence="1" key="1">
    <citation type="journal article" date="2020" name="Nature">
        <title>Giant virus diversity and host interactions through global metagenomics.</title>
        <authorList>
            <person name="Schulz F."/>
            <person name="Roux S."/>
            <person name="Paez-Espino D."/>
            <person name="Jungbluth S."/>
            <person name="Walsh D.A."/>
            <person name="Denef V.J."/>
            <person name="McMahon K.D."/>
            <person name="Konstantinidis K.T."/>
            <person name="Eloe-Fadrosh E.A."/>
            <person name="Kyrpides N.C."/>
            <person name="Woyke T."/>
        </authorList>
    </citation>
    <scope>NUCLEOTIDE SEQUENCE</scope>
    <source>
        <strain evidence="1">GVMAG-M-3300023179-71</strain>
    </source>
</reference>
<dbReference type="EMBL" id="MN739881">
    <property type="protein sequence ID" value="QHT75720.1"/>
    <property type="molecule type" value="Genomic_DNA"/>
</dbReference>